<accession>A0A1J5RZI1</accession>
<organism evidence="1">
    <name type="scientific">mine drainage metagenome</name>
    <dbReference type="NCBI Taxonomy" id="410659"/>
    <lineage>
        <taxon>unclassified sequences</taxon>
        <taxon>metagenomes</taxon>
        <taxon>ecological metagenomes</taxon>
    </lineage>
</organism>
<dbReference type="Gene3D" id="3.30.870.10">
    <property type="entry name" value="Endonuclease Chain A"/>
    <property type="match status" value="1"/>
</dbReference>
<name>A0A1J5RZI1_9ZZZZ</name>
<protein>
    <recommendedName>
        <fullName evidence="2">Phospholipase D-like domain-containing protein</fullName>
    </recommendedName>
</protein>
<gene>
    <name evidence="1" type="ORF">GALL_167380</name>
</gene>
<sequence>MRICTDSKQLRKAIKEVAPSKIAVAFVGGGWKRYVSSARLKEIIISPTIGSNPKAIEEIMDFIGAKNVHFLDNLHSKIYLGSESALLGSVNLSDNGFADSHNFESGVVLNDAANLELLNDVFEAYKASAKRLYPTEKSKKDKLQQLMKQWQIMEWNNLNTERDSNTSPSITEYKSDLDRIHLAWYQPAELNYNKKSINGAIPDAIGLEPDDYFEDALMFHEEDSVQKGDWVLCWQCRNDGLPYENGPMYWMPVHHVVPNGFCDDTYTKLVGKEKNLTPLADPFRLDKTTKKAIRAALCSGKFPALVSRNADVWRLTPADKVVPKFLDHVRSIIKGGNQDI</sequence>
<evidence type="ECO:0000313" key="1">
    <source>
        <dbReference type="EMBL" id="OIR01266.1"/>
    </source>
</evidence>
<evidence type="ECO:0008006" key="2">
    <source>
        <dbReference type="Google" id="ProtNLM"/>
    </source>
</evidence>
<dbReference type="EMBL" id="MLJW01000086">
    <property type="protein sequence ID" value="OIR01266.1"/>
    <property type="molecule type" value="Genomic_DNA"/>
</dbReference>
<reference evidence="1" key="1">
    <citation type="submission" date="2016-10" db="EMBL/GenBank/DDBJ databases">
        <title>Sequence of Gallionella enrichment culture.</title>
        <authorList>
            <person name="Poehlein A."/>
            <person name="Muehling M."/>
            <person name="Daniel R."/>
        </authorList>
    </citation>
    <scope>NUCLEOTIDE SEQUENCE</scope>
</reference>
<dbReference type="AlphaFoldDB" id="A0A1J5RZI1"/>
<proteinExistence type="predicted"/>
<comment type="caution">
    <text evidence="1">The sequence shown here is derived from an EMBL/GenBank/DDBJ whole genome shotgun (WGS) entry which is preliminary data.</text>
</comment>
<dbReference type="CDD" id="cd09117">
    <property type="entry name" value="PLDc_Bfil_DEXD_like"/>
    <property type="match status" value="1"/>
</dbReference>